<dbReference type="EMBL" id="CYHE01000001">
    <property type="protein sequence ID" value="CUA92002.1"/>
    <property type="molecule type" value="Genomic_DNA"/>
</dbReference>
<dbReference type="InterPro" id="IPR036388">
    <property type="entry name" value="WH-like_DNA-bd_sf"/>
</dbReference>
<dbReference type="InterPro" id="IPR000835">
    <property type="entry name" value="HTH_MarR-typ"/>
</dbReference>
<dbReference type="PIRSF" id="PIRSF036158">
    <property type="entry name" value="UCP036158_MarR"/>
    <property type="match status" value="1"/>
</dbReference>
<evidence type="ECO:0000259" key="1">
    <source>
        <dbReference type="Pfam" id="PF13463"/>
    </source>
</evidence>
<proteinExistence type="predicted"/>
<keyword evidence="3" id="KW-1185">Reference proteome</keyword>
<dbReference type="AlphaFoldDB" id="A0A0K6HLS8"/>
<reference evidence="3" key="1">
    <citation type="submission" date="2015-08" db="EMBL/GenBank/DDBJ databases">
        <authorList>
            <person name="Varghese N."/>
        </authorList>
    </citation>
    <scope>NUCLEOTIDE SEQUENCE [LARGE SCALE GENOMIC DNA]</scope>
    <source>
        <strain evidence="3">DSM 23407</strain>
    </source>
</reference>
<protein>
    <submittedName>
        <fullName evidence="2">Predicted transcription regulator, contains HTH domain, MarR family</fullName>
    </submittedName>
</protein>
<accession>A0A0K6HLS8</accession>
<dbReference type="Gene3D" id="1.10.10.10">
    <property type="entry name" value="Winged helix-like DNA-binding domain superfamily/Winged helix DNA-binding domain"/>
    <property type="match status" value="1"/>
</dbReference>
<dbReference type="Pfam" id="PF13463">
    <property type="entry name" value="HTH_27"/>
    <property type="match status" value="1"/>
</dbReference>
<name>A0A0K6HLS8_9HYPH</name>
<dbReference type="InterPro" id="IPR036390">
    <property type="entry name" value="WH_DNA-bd_sf"/>
</dbReference>
<dbReference type="GO" id="GO:0003700">
    <property type="term" value="F:DNA-binding transcription factor activity"/>
    <property type="evidence" value="ECO:0007669"/>
    <property type="project" value="InterPro"/>
</dbReference>
<organism evidence="2 3">
    <name type="scientific">Pannonibacter indicus</name>
    <dbReference type="NCBI Taxonomy" id="466044"/>
    <lineage>
        <taxon>Bacteria</taxon>
        <taxon>Pseudomonadati</taxon>
        <taxon>Pseudomonadota</taxon>
        <taxon>Alphaproteobacteria</taxon>
        <taxon>Hyphomicrobiales</taxon>
        <taxon>Stappiaceae</taxon>
        <taxon>Pannonibacter</taxon>
    </lineage>
</organism>
<dbReference type="OrthoDB" id="7504146at2"/>
<feature type="domain" description="HTH marR-type" evidence="1">
    <location>
        <begin position="60"/>
        <end position="125"/>
    </location>
</feature>
<dbReference type="SUPFAM" id="SSF46785">
    <property type="entry name" value="Winged helix' DNA-binding domain"/>
    <property type="match status" value="1"/>
</dbReference>
<evidence type="ECO:0000313" key="2">
    <source>
        <dbReference type="EMBL" id="CUA92002.1"/>
    </source>
</evidence>
<dbReference type="RefSeq" id="WP_050474254.1">
    <property type="nucleotide sequence ID" value="NZ_CYHE01000001.1"/>
</dbReference>
<dbReference type="Proteomes" id="UP000183900">
    <property type="component" value="Unassembled WGS sequence"/>
</dbReference>
<evidence type="ECO:0000313" key="3">
    <source>
        <dbReference type="Proteomes" id="UP000183900"/>
    </source>
</evidence>
<gene>
    <name evidence="2" type="ORF">Ga0061067_101222</name>
</gene>
<dbReference type="InterPro" id="IPR014601">
    <property type="entry name" value="Trans_reg_MarR_HTH"/>
</dbReference>
<sequence length="178" mass="19319">MTEKEEPQELAPIGPVVSAAHLASGAMPSLSEVEFGVTMMINAYYRWMVRCMAAAGVPGMSPLDVQVLHSINHRGRAKTLADLCLVLNIEDTYTVSYALKKLEAAKLIVSGRRGKEKTVAITPEGEKACLEYRRLREALLVQPVKAIGFDEKELSRLAAILRSVSGSYDQAARAAAAM</sequence>